<evidence type="ECO:0000256" key="1">
    <source>
        <dbReference type="SAM" id="Phobius"/>
    </source>
</evidence>
<dbReference type="EMBL" id="SWJE01000008">
    <property type="protein sequence ID" value="TKC88091.1"/>
    <property type="molecule type" value="Genomic_DNA"/>
</dbReference>
<accession>A0A4U1I491</accession>
<comment type="caution">
    <text evidence="3">The sequence shown here is derived from an EMBL/GenBank/DDBJ whole genome shotgun (WGS) entry which is preliminary data.</text>
</comment>
<evidence type="ECO:0000256" key="2">
    <source>
        <dbReference type="SAM" id="SignalP"/>
    </source>
</evidence>
<protein>
    <submittedName>
        <fullName evidence="3">Uncharacterized protein</fullName>
    </submittedName>
</protein>
<keyword evidence="1" id="KW-1133">Transmembrane helix</keyword>
<dbReference type="AlphaFoldDB" id="A0A4U1I491"/>
<organism evidence="3 4">
    <name type="scientific">Trinickia terrae</name>
    <dbReference type="NCBI Taxonomy" id="2571161"/>
    <lineage>
        <taxon>Bacteria</taxon>
        <taxon>Pseudomonadati</taxon>
        <taxon>Pseudomonadota</taxon>
        <taxon>Betaproteobacteria</taxon>
        <taxon>Burkholderiales</taxon>
        <taxon>Burkholderiaceae</taxon>
        <taxon>Trinickia</taxon>
    </lineage>
</organism>
<sequence>MNTRLKSWLLAFALSCACAGAVAGLNLMLADQANLQPAWLTRFHVACAFVGALAMTRFIQGAPAALKGETAGAIVAHGVVAATRVGAVKYVVPGKSAFFSTGRCMLIICFVLCLMVQFIQAGKSVDNTGGSPAGAGSQPRRMNT</sequence>
<feature type="transmembrane region" description="Helical" evidence="1">
    <location>
        <begin position="98"/>
        <end position="119"/>
    </location>
</feature>
<feature type="chain" id="PRO_5020938687" evidence="2">
    <location>
        <begin position="24"/>
        <end position="144"/>
    </location>
</feature>
<dbReference type="Proteomes" id="UP000305539">
    <property type="component" value="Unassembled WGS sequence"/>
</dbReference>
<gene>
    <name evidence="3" type="ORF">FAZ69_17200</name>
</gene>
<name>A0A4U1I491_9BURK</name>
<dbReference type="OrthoDB" id="9109754at2"/>
<keyword evidence="2" id="KW-0732">Signal</keyword>
<evidence type="ECO:0000313" key="3">
    <source>
        <dbReference type="EMBL" id="TKC88091.1"/>
    </source>
</evidence>
<proteinExistence type="predicted"/>
<feature type="transmembrane region" description="Helical" evidence="1">
    <location>
        <begin position="39"/>
        <end position="59"/>
    </location>
</feature>
<keyword evidence="1" id="KW-0812">Transmembrane</keyword>
<feature type="signal peptide" evidence="2">
    <location>
        <begin position="1"/>
        <end position="23"/>
    </location>
</feature>
<keyword evidence="4" id="KW-1185">Reference proteome</keyword>
<reference evidence="3 4" key="1">
    <citation type="submission" date="2019-04" db="EMBL/GenBank/DDBJ databases">
        <title>Trinickia sp. 7GSK02, isolated from subtropical forest soil.</title>
        <authorList>
            <person name="Gao Z.-H."/>
            <person name="Qiu L.-H."/>
        </authorList>
    </citation>
    <scope>NUCLEOTIDE SEQUENCE [LARGE SCALE GENOMIC DNA]</scope>
    <source>
        <strain evidence="3 4">7GSK02</strain>
    </source>
</reference>
<keyword evidence="1" id="KW-0472">Membrane</keyword>
<evidence type="ECO:0000313" key="4">
    <source>
        <dbReference type="Proteomes" id="UP000305539"/>
    </source>
</evidence>
<dbReference type="PROSITE" id="PS51257">
    <property type="entry name" value="PROKAR_LIPOPROTEIN"/>
    <property type="match status" value="1"/>
</dbReference>